<organism evidence="3 4">
    <name type="scientific">Colletotrichum higginsianum (strain IMI 349063)</name>
    <name type="common">Crucifer anthracnose fungus</name>
    <dbReference type="NCBI Taxonomy" id="759273"/>
    <lineage>
        <taxon>Eukaryota</taxon>
        <taxon>Fungi</taxon>
        <taxon>Dikarya</taxon>
        <taxon>Ascomycota</taxon>
        <taxon>Pezizomycotina</taxon>
        <taxon>Sordariomycetes</taxon>
        <taxon>Hypocreomycetidae</taxon>
        <taxon>Glomerellales</taxon>
        <taxon>Glomerellaceae</taxon>
        <taxon>Colletotrichum</taxon>
        <taxon>Colletotrichum destructivum species complex</taxon>
    </lineage>
</organism>
<proteinExistence type="predicted"/>
<feature type="region of interest" description="Disordered" evidence="1">
    <location>
        <begin position="1"/>
        <end position="24"/>
    </location>
</feature>
<protein>
    <recommendedName>
        <fullName evidence="2">GH18 domain-containing protein</fullName>
    </recommendedName>
</protein>
<dbReference type="HOGENOM" id="CLU_2775799_0_0_1"/>
<dbReference type="GO" id="GO:0005975">
    <property type="term" value="P:carbohydrate metabolic process"/>
    <property type="evidence" value="ECO:0007669"/>
    <property type="project" value="InterPro"/>
</dbReference>
<dbReference type="Proteomes" id="UP000007174">
    <property type="component" value="Unassembled WGS sequence"/>
</dbReference>
<dbReference type="AlphaFoldDB" id="H1VAK2"/>
<reference evidence="4" key="1">
    <citation type="journal article" date="2012" name="Nat. Genet.">
        <title>Lifestyle transitions in plant pathogenic Colletotrichum fungi deciphered by genome and transcriptome analyses.</title>
        <authorList>
            <person name="O'Connell R.J."/>
            <person name="Thon M.R."/>
            <person name="Hacquard S."/>
            <person name="Amyotte S.G."/>
            <person name="Kleemann J."/>
            <person name="Torres M.F."/>
            <person name="Damm U."/>
            <person name="Buiate E.A."/>
            <person name="Epstein L."/>
            <person name="Alkan N."/>
            <person name="Altmueller J."/>
            <person name="Alvarado-Balderrama L."/>
            <person name="Bauser C.A."/>
            <person name="Becker C."/>
            <person name="Birren B.W."/>
            <person name="Chen Z."/>
            <person name="Choi J."/>
            <person name="Crouch J.A."/>
            <person name="Duvick J.P."/>
            <person name="Farman M.A."/>
            <person name="Gan P."/>
            <person name="Heiman D."/>
            <person name="Henrissat B."/>
            <person name="Howard R.J."/>
            <person name="Kabbage M."/>
            <person name="Koch C."/>
            <person name="Kracher B."/>
            <person name="Kubo Y."/>
            <person name="Law A.D."/>
            <person name="Lebrun M.-H."/>
            <person name="Lee Y.-H."/>
            <person name="Miyara I."/>
            <person name="Moore N."/>
            <person name="Neumann U."/>
            <person name="Nordstroem K."/>
            <person name="Panaccione D.G."/>
            <person name="Panstruga R."/>
            <person name="Place M."/>
            <person name="Proctor R.H."/>
            <person name="Prusky D."/>
            <person name="Rech G."/>
            <person name="Reinhardt R."/>
            <person name="Rollins J.A."/>
            <person name="Rounsley S."/>
            <person name="Schardl C.L."/>
            <person name="Schwartz D.C."/>
            <person name="Shenoy N."/>
            <person name="Shirasu K."/>
            <person name="Sikhakolli U.R."/>
            <person name="Stueber K."/>
            <person name="Sukno S.A."/>
            <person name="Sweigard J.A."/>
            <person name="Takano Y."/>
            <person name="Takahara H."/>
            <person name="Trail F."/>
            <person name="van der Does H.C."/>
            <person name="Voll L.M."/>
            <person name="Will I."/>
            <person name="Young S."/>
            <person name="Zeng Q."/>
            <person name="Zhang J."/>
            <person name="Zhou S."/>
            <person name="Dickman M.B."/>
            <person name="Schulze-Lefert P."/>
            <person name="Ver Loren van Themaat E."/>
            <person name="Ma L.-J."/>
            <person name="Vaillancourt L.J."/>
        </authorList>
    </citation>
    <scope>NUCLEOTIDE SEQUENCE [LARGE SCALE GENOMIC DNA]</scope>
    <source>
        <strain evidence="4">IMI 349063</strain>
    </source>
</reference>
<dbReference type="SUPFAM" id="SSF51445">
    <property type="entry name" value="(Trans)glycosidases"/>
    <property type="match status" value="1"/>
</dbReference>
<accession>H1VAK2</accession>
<evidence type="ECO:0000313" key="4">
    <source>
        <dbReference type="Proteomes" id="UP000007174"/>
    </source>
</evidence>
<dbReference type="Gene3D" id="3.20.20.80">
    <property type="entry name" value="Glycosidases"/>
    <property type="match status" value="1"/>
</dbReference>
<dbReference type="STRING" id="759273.H1VAK2"/>
<evidence type="ECO:0000259" key="2">
    <source>
        <dbReference type="PROSITE" id="PS51910"/>
    </source>
</evidence>
<feature type="domain" description="GH18" evidence="2">
    <location>
        <begin position="27"/>
        <end position="69"/>
    </location>
</feature>
<gene>
    <name evidence="3" type="ORF">CH063_08635</name>
</gene>
<evidence type="ECO:0000256" key="1">
    <source>
        <dbReference type="SAM" id="MobiDB-lite"/>
    </source>
</evidence>
<dbReference type="InterPro" id="IPR017853">
    <property type="entry name" value="GH"/>
</dbReference>
<name>H1VAK2_COLHI</name>
<dbReference type="EMBL" id="CACQ02002381">
    <property type="protein sequence ID" value="CCF37255.1"/>
    <property type="molecule type" value="Genomic_DNA"/>
</dbReference>
<dbReference type="InterPro" id="IPR001223">
    <property type="entry name" value="Glyco_hydro18_cat"/>
</dbReference>
<evidence type="ECO:0000313" key="3">
    <source>
        <dbReference type="EMBL" id="CCF37255.1"/>
    </source>
</evidence>
<dbReference type="PROSITE" id="PS51910">
    <property type="entry name" value="GH18_2"/>
    <property type="match status" value="1"/>
</dbReference>
<sequence>MSGILPEAVHSSEASPVKSTERGRDGYTNAVYFTNWAIYGRNYQPQNLPASQITNVLYAFMNLRPSGEV</sequence>